<dbReference type="Pfam" id="PF00089">
    <property type="entry name" value="Trypsin"/>
    <property type="match status" value="1"/>
</dbReference>
<dbReference type="InterPro" id="IPR001254">
    <property type="entry name" value="Trypsin_dom"/>
</dbReference>
<proteinExistence type="predicted"/>
<dbReference type="EMBL" id="BMAV01014373">
    <property type="protein sequence ID" value="GFY62720.1"/>
    <property type="molecule type" value="Genomic_DNA"/>
</dbReference>
<dbReference type="GO" id="GO:0004252">
    <property type="term" value="F:serine-type endopeptidase activity"/>
    <property type="evidence" value="ECO:0007669"/>
    <property type="project" value="InterPro"/>
</dbReference>
<organism evidence="2 3">
    <name type="scientific">Trichonephila inaurata madagascariensis</name>
    <dbReference type="NCBI Taxonomy" id="2747483"/>
    <lineage>
        <taxon>Eukaryota</taxon>
        <taxon>Metazoa</taxon>
        <taxon>Ecdysozoa</taxon>
        <taxon>Arthropoda</taxon>
        <taxon>Chelicerata</taxon>
        <taxon>Arachnida</taxon>
        <taxon>Araneae</taxon>
        <taxon>Araneomorphae</taxon>
        <taxon>Entelegynae</taxon>
        <taxon>Araneoidea</taxon>
        <taxon>Nephilidae</taxon>
        <taxon>Trichonephila</taxon>
        <taxon>Trichonephila inaurata</taxon>
    </lineage>
</organism>
<evidence type="ECO:0000259" key="1">
    <source>
        <dbReference type="Pfam" id="PF00089"/>
    </source>
</evidence>
<feature type="domain" description="Peptidase S1" evidence="1">
    <location>
        <begin position="95"/>
        <end position="171"/>
    </location>
</feature>
<sequence>MLETTLRNPWRGKRAYFCCIYTDRLLAYTFILKQETDGTQENVFKADDKKSGISPHLPISAVSEFPFLIHRIKRNYAVMWFHLGATKINVFYGPSSQVLMEADLQVMESTESSIGIGAANPDTPKATGRGDSGSPLFVRYSDERWHVIGVVSIGNGITTFLPKVSHYSSWINENIQDGPMC</sequence>
<evidence type="ECO:0000313" key="3">
    <source>
        <dbReference type="Proteomes" id="UP000886998"/>
    </source>
</evidence>
<dbReference type="Proteomes" id="UP000886998">
    <property type="component" value="Unassembled WGS sequence"/>
</dbReference>
<protein>
    <recommendedName>
        <fullName evidence="1">Peptidase S1 domain-containing protein</fullName>
    </recommendedName>
</protein>
<dbReference type="SUPFAM" id="SSF50494">
    <property type="entry name" value="Trypsin-like serine proteases"/>
    <property type="match status" value="1"/>
</dbReference>
<dbReference type="PROSITE" id="PS00135">
    <property type="entry name" value="TRYPSIN_SER"/>
    <property type="match status" value="1"/>
</dbReference>
<dbReference type="InterPro" id="IPR033116">
    <property type="entry name" value="TRYPSIN_SER"/>
</dbReference>
<dbReference type="InterPro" id="IPR009003">
    <property type="entry name" value="Peptidase_S1_PA"/>
</dbReference>
<name>A0A8X7CE00_9ARAC</name>
<reference evidence="2" key="1">
    <citation type="submission" date="2020-08" db="EMBL/GenBank/DDBJ databases">
        <title>Multicomponent nature underlies the extraordinary mechanical properties of spider dragline silk.</title>
        <authorList>
            <person name="Kono N."/>
            <person name="Nakamura H."/>
            <person name="Mori M."/>
            <person name="Yoshida Y."/>
            <person name="Ohtoshi R."/>
            <person name="Malay A.D."/>
            <person name="Moran D.A.P."/>
            <person name="Tomita M."/>
            <person name="Numata K."/>
            <person name="Arakawa K."/>
        </authorList>
    </citation>
    <scope>NUCLEOTIDE SEQUENCE</scope>
</reference>
<comment type="caution">
    <text evidence="2">The sequence shown here is derived from an EMBL/GenBank/DDBJ whole genome shotgun (WGS) entry which is preliminary data.</text>
</comment>
<dbReference type="InterPro" id="IPR043504">
    <property type="entry name" value="Peptidase_S1_PA_chymotrypsin"/>
</dbReference>
<evidence type="ECO:0000313" key="2">
    <source>
        <dbReference type="EMBL" id="GFY62720.1"/>
    </source>
</evidence>
<gene>
    <name evidence="2" type="ORF">TNIN_151481</name>
</gene>
<dbReference type="AlphaFoldDB" id="A0A8X7CE00"/>
<dbReference type="Gene3D" id="2.40.10.10">
    <property type="entry name" value="Trypsin-like serine proteases"/>
    <property type="match status" value="1"/>
</dbReference>
<keyword evidence="3" id="KW-1185">Reference proteome</keyword>
<accession>A0A8X7CE00</accession>
<dbReference type="GO" id="GO:0006508">
    <property type="term" value="P:proteolysis"/>
    <property type="evidence" value="ECO:0007669"/>
    <property type="project" value="InterPro"/>
</dbReference>